<evidence type="ECO:0000259" key="5">
    <source>
        <dbReference type="PROSITE" id="PS50931"/>
    </source>
</evidence>
<dbReference type="InterPro" id="IPR000847">
    <property type="entry name" value="LysR_HTH_N"/>
</dbReference>
<keyword evidence="7" id="KW-1185">Reference proteome</keyword>
<dbReference type="InterPro" id="IPR005119">
    <property type="entry name" value="LysR_subst-bd"/>
</dbReference>
<dbReference type="Pfam" id="PF03466">
    <property type="entry name" value="LysR_substrate"/>
    <property type="match status" value="1"/>
</dbReference>
<feature type="domain" description="HTH lysR-type" evidence="5">
    <location>
        <begin position="1"/>
        <end position="58"/>
    </location>
</feature>
<dbReference type="SUPFAM" id="SSF46785">
    <property type="entry name" value="Winged helix' DNA-binding domain"/>
    <property type="match status" value="1"/>
</dbReference>
<dbReference type="Proteomes" id="UP001285154">
    <property type="component" value="Unassembled WGS sequence"/>
</dbReference>
<dbReference type="PANTHER" id="PTHR30126:SF2">
    <property type="entry name" value="HTH-TYPE TRANSCRIPTIONAL REGULATOR YJIE"/>
    <property type="match status" value="1"/>
</dbReference>
<dbReference type="SUPFAM" id="SSF53850">
    <property type="entry name" value="Periplasmic binding protein-like II"/>
    <property type="match status" value="1"/>
</dbReference>
<organism evidence="6 7">
    <name type="scientific">Mesorhizobium vachelliae</name>
    <dbReference type="NCBI Taxonomy" id="3072309"/>
    <lineage>
        <taxon>Bacteria</taxon>
        <taxon>Pseudomonadati</taxon>
        <taxon>Pseudomonadota</taxon>
        <taxon>Alphaproteobacteria</taxon>
        <taxon>Hyphomicrobiales</taxon>
        <taxon>Phyllobacteriaceae</taxon>
        <taxon>Mesorhizobium</taxon>
    </lineage>
</organism>
<keyword evidence="2" id="KW-0805">Transcription regulation</keyword>
<evidence type="ECO:0000313" key="6">
    <source>
        <dbReference type="EMBL" id="MDX8532851.1"/>
    </source>
</evidence>
<dbReference type="Pfam" id="PF00126">
    <property type="entry name" value="HTH_1"/>
    <property type="match status" value="1"/>
</dbReference>
<dbReference type="InterPro" id="IPR036390">
    <property type="entry name" value="WH_DNA-bd_sf"/>
</dbReference>
<protein>
    <submittedName>
        <fullName evidence="6">LysR family transcriptional regulator</fullName>
    </submittedName>
</protein>
<gene>
    <name evidence="6" type="ORF">RFM42_17820</name>
</gene>
<dbReference type="RefSeq" id="WP_320249178.1">
    <property type="nucleotide sequence ID" value="NZ_JAVIIQ010000006.1"/>
</dbReference>
<accession>A0ABU5A588</accession>
<reference evidence="6 7" key="1">
    <citation type="submission" date="2023-08" db="EMBL/GenBank/DDBJ databases">
        <title>Implementing the SeqCode for naming new Mesorhizobium species isolated from Vachellia karroo root nodules.</title>
        <authorList>
            <person name="Van Lill M."/>
        </authorList>
    </citation>
    <scope>NUCLEOTIDE SEQUENCE [LARGE SCALE GENOMIC DNA]</scope>
    <source>
        <strain evidence="6 7">VK25D</strain>
    </source>
</reference>
<dbReference type="InterPro" id="IPR036388">
    <property type="entry name" value="WH-like_DNA-bd_sf"/>
</dbReference>
<name>A0ABU5A588_9HYPH</name>
<dbReference type="PANTHER" id="PTHR30126">
    <property type="entry name" value="HTH-TYPE TRANSCRIPTIONAL REGULATOR"/>
    <property type="match status" value="1"/>
</dbReference>
<proteinExistence type="inferred from homology"/>
<evidence type="ECO:0000256" key="3">
    <source>
        <dbReference type="ARBA" id="ARBA00023125"/>
    </source>
</evidence>
<evidence type="ECO:0000256" key="4">
    <source>
        <dbReference type="ARBA" id="ARBA00023163"/>
    </source>
</evidence>
<comment type="similarity">
    <text evidence="1">Belongs to the LysR transcriptional regulatory family.</text>
</comment>
<evidence type="ECO:0000256" key="1">
    <source>
        <dbReference type="ARBA" id="ARBA00009437"/>
    </source>
</evidence>
<keyword evidence="4" id="KW-0804">Transcription</keyword>
<comment type="caution">
    <text evidence="6">The sequence shown here is derived from an EMBL/GenBank/DDBJ whole genome shotgun (WGS) entry which is preliminary data.</text>
</comment>
<dbReference type="EMBL" id="JAVIIQ010000006">
    <property type="protein sequence ID" value="MDX8532851.1"/>
    <property type="molecule type" value="Genomic_DNA"/>
</dbReference>
<evidence type="ECO:0000256" key="2">
    <source>
        <dbReference type="ARBA" id="ARBA00023015"/>
    </source>
</evidence>
<dbReference type="PRINTS" id="PR00039">
    <property type="entry name" value="HTHLYSR"/>
</dbReference>
<evidence type="ECO:0000313" key="7">
    <source>
        <dbReference type="Proteomes" id="UP001285154"/>
    </source>
</evidence>
<dbReference type="Gene3D" id="1.10.10.10">
    <property type="entry name" value="Winged helix-like DNA-binding domain superfamily/Winged helix DNA-binding domain"/>
    <property type="match status" value="1"/>
</dbReference>
<dbReference type="Gene3D" id="3.40.190.10">
    <property type="entry name" value="Periplasmic binding protein-like II"/>
    <property type="match status" value="2"/>
</dbReference>
<dbReference type="PROSITE" id="PS50931">
    <property type="entry name" value="HTH_LYSR"/>
    <property type="match status" value="1"/>
</dbReference>
<keyword evidence="3" id="KW-0238">DNA-binding</keyword>
<sequence length="333" mass="36292">MELKWLEDFVAVAETFSFSRAAEIRHVTQSALSRRIKQLEAWLGATLISRATMPAELTPAGRNFLPVAREAIRVFYISREMLQPVAEAGMIRLAALHTLTVTFFPNWLRGLEAKIPGLRTSLIPDRGGIEANLTALTDGEADFFLTYAHQDVAFHLDQERFDFVVIGNDKVIPVSAPELRIRGQVVPGAGILERAVAERLPVPYLSYGFSSFFGVALQRLFAARPDFLRRTVHENTISAGLKTLALTGTGLCWLPESLVENELRAGSLVPAAEGDGWQLDLQIRLYRALDSSSPGTGNLWKAAQALALHGTGGGAVEPLTTVGAARFRGAGDQ</sequence>